<dbReference type="AlphaFoldDB" id="A0A0G3GUX9"/>
<dbReference type="OrthoDB" id="4427368at2"/>
<dbReference type="STRING" id="1050174.CEPID_07435"/>
<reference evidence="2 3" key="1">
    <citation type="submission" date="2015-05" db="EMBL/GenBank/DDBJ databases">
        <title>Complete genome sequence of Corynebacterium epidermidicanis DSM 45586, isolated from the skin of a dog suffering from pruritus.</title>
        <authorList>
            <person name="Ruckert C."/>
            <person name="Albersmeier A."/>
            <person name="Winkler A."/>
            <person name="Tauch A."/>
        </authorList>
    </citation>
    <scope>NUCLEOTIDE SEQUENCE [LARGE SCALE GENOMIC DNA]</scope>
    <source>
        <strain evidence="2 3">DSM 45586</strain>
    </source>
</reference>
<gene>
    <name evidence="2" type="ORF">CEPID_07435</name>
</gene>
<keyword evidence="3" id="KW-1185">Reference proteome</keyword>
<accession>A0A0G3GUX9</accession>
<evidence type="ECO:0000256" key="1">
    <source>
        <dbReference type="SAM" id="Phobius"/>
    </source>
</evidence>
<sequence>MPDRDIYPDPPAWRNPALILAVVAVCIVLVTLLKTLGVLLAFVIVAAVSLAFVSRRNDPEAEAVKASVRLSAEEIDEVLKDFDRFLTGQDADSLADRTLHRPELANADSFVPEIEKFYYLYSTNVRFLNRLQARLAQNLTFGQAQHLLDITDQRAQEIQESWVAARRAAFRHGPAA</sequence>
<keyword evidence="1" id="KW-1133">Transmembrane helix</keyword>
<dbReference type="KEGG" id="cei:CEPID_07435"/>
<evidence type="ECO:0000313" key="3">
    <source>
        <dbReference type="Proteomes" id="UP000035368"/>
    </source>
</evidence>
<name>A0A0G3GUX9_9CORY</name>
<proteinExistence type="predicted"/>
<dbReference type="PATRIC" id="fig|1050174.4.peg.1498"/>
<organism evidence="2 3">
    <name type="scientific">Corynebacterium epidermidicanis</name>
    <dbReference type="NCBI Taxonomy" id="1050174"/>
    <lineage>
        <taxon>Bacteria</taxon>
        <taxon>Bacillati</taxon>
        <taxon>Actinomycetota</taxon>
        <taxon>Actinomycetes</taxon>
        <taxon>Mycobacteriales</taxon>
        <taxon>Corynebacteriaceae</taxon>
        <taxon>Corynebacterium</taxon>
    </lineage>
</organism>
<dbReference type="RefSeq" id="WP_047240388.1">
    <property type="nucleotide sequence ID" value="NZ_CP011541.1"/>
</dbReference>
<protein>
    <submittedName>
        <fullName evidence="2">Uncharacterized protein</fullName>
    </submittedName>
</protein>
<dbReference type="Proteomes" id="UP000035368">
    <property type="component" value="Chromosome"/>
</dbReference>
<keyword evidence="1" id="KW-0472">Membrane</keyword>
<feature type="transmembrane region" description="Helical" evidence="1">
    <location>
        <begin position="36"/>
        <end position="53"/>
    </location>
</feature>
<keyword evidence="1" id="KW-0812">Transmembrane</keyword>
<dbReference type="EMBL" id="CP011541">
    <property type="protein sequence ID" value="AKK03338.1"/>
    <property type="molecule type" value="Genomic_DNA"/>
</dbReference>
<evidence type="ECO:0000313" key="2">
    <source>
        <dbReference type="EMBL" id="AKK03338.1"/>
    </source>
</evidence>